<gene>
    <name evidence="1" type="ordered locus">AFE_1314</name>
</gene>
<dbReference type="HOGENOM" id="CLU_3003490_0_0_6"/>
<proteinExistence type="predicted"/>
<dbReference type="KEGG" id="afr:AFE_1314"/>
<reference evidence="1 2" key="1">
    <citation type="journal article" date="2008" name="BMC Genomics">
        <title>Acidithiobacillus ferrooxidans metabolism: from genome sequence to industrial applications.</title>
        <authorList>
            <person name="Valdes J."/>
            <person name="Pedroso I."/>
            <person name="Quatrini R."/>
            <person name="Dodson R.J."/>
            <person name="Tettelin H."/>
            <person name="Blake R.II."/>
            <person name="Eisen J.A."/>
            <person name="Holmes D.S."/>
        </authorList>
    </citation>
    <scope>NUCLEOTIDE SEQUENCE [LARGE SCALE GENOMIC DNA]</scope>
    <source>
        <strain evidence="2">ATCC 23270 / DSM 14882 / CIP 104768 / NCIMB 8455</strain>
    </source>
</reference>
<organism evidence="1 2">
    <name type="scientific">Acidithiobacillus ferrooxidans (strain ATCC 23270 / DSM 14882 / CIP 104768 / NCIMB 8455)</name>
    <name type="common">Ferrobacillus ferrooxidans (strain ATCC 23270)</name>
    <dbReference type="NCBI Taxonomy" id="243159"/>
    <lineage>
        <taxon>Bacteria</taxon>
        <taxon>Pseudomonadati</taxon>
        <taxon>Pseudomonadota</taxon>
        <taxon>Acidithiobacillia</taxon>
        <taxon>Acidithiobacillales</taxon>
        <taxon>Acidithiobacillaceae</taxon>
        <taxon>Acidithiobacillus</taxon>
    </lineage>
</organism>
<dbReference type="Proteomes" id="UP000001362">
    <property type="component" value="Chromosome"/>
</dbReference>
<protein>
    <submittedName>
        <fullName evidence="1">Uncharacterized protein</fullName>
    </submittedName>
</protein>
<dbReference type="PaxDb" id="243159-AFE_1314"/>
<sequence>MDAAVMDAMHPAARIGSIRQLNCSHGIFSISNETQCFTFMSEDNCVFMRHDVSPVK</sequence>
<name>B7J9C0_ACIF2</name>
<dbReference type="EMBL" id="CP001219">
    <property type="protein sequence ID" value="ACK77967.1"/>
    <property type="molecule type" value="Genomic_DNA"/>
</dbReference>
<keyword evidence="2" id="KW-1185">Reference proteome</keyword>
<dbReference type="AlphaFoldDB" id="B7J9C0"/>
<evidence type="ECO:0000313" key="1">
    <source>
        <dbReference type="EMBL" id="ACK77967.1"/>
    </source>
</evidence>
<accession>B7J9C0</accession>
<evidence type="ECO:0000313" key="2">
    <source>
        <dbReference type="Proteomes" id="UP000001362"/>
    </source>
</evidence>